<protein>
    <submittedName>
        <fullName evidence="1">Uncharacterized protein</fullName>
    </submittedName>
</protein>
<dbReference type="AlphaFoldDB" id="A0A0A9DCL9"/>
<accession>A0A0A9DCL9</accession>
<name>A0A0A9DCL9_ARUDO</name>
<reference evidence="1" key="1">
    <citation type="submission" date="2014-09" db="EMBL/GenBank/DDBJ databases">
        <authorList>
            <person name="Magalhaes I.L.F."/>
            <person name="Oliveira U."/>
            <person name="Santos F.R."/>
            <person name="Vidigal T.H.D.A."/>
            <person name="Brescovit A.D."/>
            <person name="Santos A.J."/>
        </authorList>
    </citation>
    <scope>NUCLEOTIDE SEQUENCE</scope>
    <source>
        <tissue evidence="1">Shoot tissue taken approximately 20 cm above the soil surface</tissue>
    </source>
</reference>
<proteinExistence type="predicted"/>
<sequence length="46" mass="5287">MLKWYLPGPPRQIVRASASNPTVTKLTFNNGQMVRQRYFLGHAHFG</sequence>
<evidence type="ECO:0000313" key="1">
    <source>
        <dbReference type="EMBL" id="JAD86329.1"/>
    </source>
</evidence>
<reference evidence="1" key="2">
    <citation type="journal article" date="2015" name="Data Brief">
        <title>Shoot transcriptome of the giant reed, Arundo donax.</title>
        <authorList>
            <person name="Barrero R.A."/>
            <person name="Guerrero F.D."/>
            <person name="Moolhuijzen P."/>
            <person name="Goolsby J.A."/>
            <person name="Tidwell J."/>
            <person name="Bellgard S.E."/>
            <person name="Bellgard M.I."/>
        </authorList>
    </citation>
    <scope>NUCLEOTIDE SEQUENCE</scope>
    <source>
        <tissue evidence="1">Shoot tissue taken approximately 20 cm above the soil surface</tissue>
    </source>
</reference>
<dbReference type="EMBL" id="GBRH01211566">
    <property type="protein sequence ID" value="JAD86329.1"/>
    <property type="molecule type" value="Transcribed_RNA"/>
</dbReference>
<organism evidence="1">
    <name type="scientific">Arundo donax</name>
    <name type="common">Giant reed</name>
    <name type="synonym">Donax arundinaceus</name>
    <dbReference type="NCBI Taxonomy" id="35708"/>
    <lineage>
        <taxon>Eukaryota</taxon>
        <taxon>Viridiplantae</taxon>
        <taxon>Streptophyta</taxon>
        <taxon>Embryophyta</taxon>
        <taxon>Tracheophyta</taxon>
        <taxon>Spermatophyta</taxon>
        <taxon>Magnoliopsida</taxon>
        <taxon>Liliopsida</taxon>
        <taxon>Poales</taxon>
        <taxon>Poaceae</taxon>
        <taxon>PACMAD clade</taxon>
        <taxon>Arundinoideae</taxon>
        <taxon>Arundineae</taxon>
        <taxon>Arundo</taxon>
    </lineage>
</organism>